<evidence type="ECO:0000313" key="6">
    <source>
        <dbReference type="Proteomes" id="UP000470952"/>
    </source>
</evidence>
<dbReference type="EMBL" id="WDAG01000019">
    <property type="protein sequence ID" value="KAB6658093.1"/>
    <property type="molecule type" value="Genomic_DNA"/>
</dbReference>
<comment type="caution">
    <text evidence="2">The sequence shown here is derived from an EMBL/GenBank/DDBJ whole genome shotgun (WGS) entry which is preliminary data.</text>
</comment>
<evidence type="ECO:0000313" key="4">
    <source>
        <dbReference type="Proteomes" id="UP000437380"/>
    </source>
</evidence>
<dbReference type="EMBL" id="WCZY01000017">
    <property type="protein sequence ID" value="KAB6691807.1"/>
    <property type="molecule type" value="Genomic_DNA"/>
</dbReference>
<proteinExistence type="predicted"/>
<evidence type="ECO:0000313" key="3">
    <source>
        <dbReference type="EMBL" id="KAB6698591.1"/>
    </source>
</evidence>
<protein>
    <submittedName>
        <fullName evidence="2">Uncharacterized protein</fullName>
    </submittedName>
</protein>
<dbReference type="EMBL" id="WCZV01000018">
    <property type="protein sequence ID" value="KAB6698591.1"/>
    <property type="molecule type" value="Genomic_DNA"/>
</dbReference>
<evidence type="ECO:0000313" key="2">
    <source>
        <dbReference type="EMBL" id="KAB6691807.1"/>
    </source>
</evidence>
<reference evidence="4 5" key="1">
    <citation type="journal article" date="2019" name="Nat. Med.">
        <title>A library of human gut bacterial isolates paired with longitudinal multiomics data enables mechanistic microbiome research.</title>
        <authorList>
            <person name="Poyet M."/>
            <person name="Groussin M."/>
            <person name="Gibbons S.M."/>
            <person name="Avila-Pacheco J."/>
            <person name="Jiang X."/>
            <person name="Kearney S.M."/>
            <person name="Perrotta A.R."/>
            <person name="Berdy B."/>
            <person name="Zhao S."/>
            <person name="Lieberman T.D."/>
            <person name="Swanson P.K."/>
            <person name="Smith M."/>
            <person name="Roesemann S."/>
            <person name="Alexander J.E."/>
            <person name="Rich S.A."/>
            <person name="Livny J."/>
            <person name="Vlamakis H."/>
            <person name="Clish C."/>
            <person name="Bullock K."/>
            <person name="Deik A."/>
            <person name="Scott J."/>
            <person name="Pierce K.A."/>
            <person name="Xavier R.J."/>
            <person name="Alm E.J."/>
        </authorList>
    </citation>
    <scope>NUCLEOTIDE SEQUENCE [LARGE SCALE GENOMIC DNA]</scope>
    <source>
        <strain evidence="3 4">BIOML-A82</strain>
        <strain evidence="2 5">BIOML-A85</strain>
        <strain evidence="1 6">BIOML-A93</strain>
    </source>
</reference>
<dbReference type="AlphaFoldDB" id="A0A6G0FUS1"/>
<organism evidence="2 5">
    <name type="scientific">Phocaeicola vulgatus</name>
    <name type="common">Bacteroides vulgatus</name>
    <dbReference type="NCBI Taxonomy" id="821"/>
    <lineage>
        <taxon>Bacteria</taxon>
        <taxon>Pseudomonadati</taxon>
        <taxon>Bacteroidota</taxon>
        <taxon>Bacteroidia</taxon>
        <taxon>Bacteroidales</taxon>
        <taxon>Bacteroidaceae</taxon>
        <taxon>Phocaeicola</taxon>
    </lineage>
</organism>
<dbReference type="Proteomes" id="UP000437380">
    <property type="component" value="Unassembled WGS sequence"/>
</dbReference>
<sequence>MKNAGDVRKAEESVFLTFSLPDDTGITGYGYDAAGHLPEKMWKDKLRCPLADFYHSHGM</sequence>
<dbReference type="Proteomes" id="UP000470777">
    <property type="component" value="Unassembled WGS sequence"/>
</dbReference>
<accession>A0A6G0FUS1</accession>
<evidence type="ECO:0000313" key="5">
    <source>
        <dbReference type="Proteomes" id="UP000470777"/>
    </source>
</evidence>
<name>A0A6G0FUS1_PHOVU</name>
<dbReference type="RefSeq" id="WP_130085250.1">
    <property type="nucleotide sequence ID" value="NZ_JABDSE010000039.1"/>
</dbReference>
<gene>
    <name evidence="3" type="ORF">GAY17_13730</name>
    <name evidence="1" type="ORF">GAZ76_14970</name>
    <name evidence="2" type="ORF">GAZ92_12665</name>
</gene>
<evidence type="ECO:0000313" key="1">
    <source>
        <dbReference type="EMBL" id="KAB6658093.1"/>
    </source>
</evidence>
<dbReference type="Proteomes" id="UP000470952">
    <property type="component" value="Unassembled WGS sequence"/>
</dbReference>